<name>A0A8J2JVS8_9HEXA</name>
<comment type="caution">
    <text evidence="1">The sequence shown here is derived from an EMBL/GenBank/DDBJ whole genome shotgun (WGS) entry which is preliminary data.</text>
</comment>
<proteinExistence type="predicted"/>
<reference evidence="1" key="1">
    <citation type="submission" date="2021-06" db="EMBL/GenBank/DDBJ databases">
        <authorList>
            <person name="Hodson N. C."/>
            <person name="Mongue J. A."/>
            <person name="Jaron S. K."/>
        </authorList>
    </citation>
    <scope>NUCLEOTIDE SEQUENCE</scope>
</reference>
<keyword evidence="2" id="KW-1185">Reference proteome</keyword>
<accession>A0A8J2JVS8</accession>
<dbReference type="Proteomes" id="UP000708208">
    <property type="component" value="Unassembled WGS sequence"/>
</dbReference>
<organism evidence="1 2">
    <name type="scientific">Allacma fusca</name>
    <dbReference type="NCBI Taxonomy" id="39272"/>
    <lineage>
        <taxon>Eukaryota</taxon>
        <taxon>Metazoa</taxon>
        <taxon>Ecdysozoa</taxon>
        <taxon>Arthropoda</taxon>
        <taxon>Hexapoda</taxon>
        <taxon>Collembola</taxon>
        <taxon>Symphypleona</taxon>
        <taxon>Sminthuridae</taxon>
        <taxon>Allacma</taxon>
    </lineage>
</organism>
<sequence length="93" mass="11185">MGESAFEIGTKCSRVHRCVGRRTRFDSLRCRKLLWCCEGRRWRYWRGRRLRNSLIRITVVVGSCDKCRYVSRAMNGWKEIGKNIWRNDRSKSN</sequence>
<evidence type="ECO:0000313" key="2">
    <source>
        <dbReference type="Proteomes" id="UP000708208"/>
    </source>
</evidence>
<dbReference type="EMBL" id="CAJVCH010162871">
    <property type="protein sequence ID" value="CAG7728378.1"/>
    <property type="molecule type" value="Genomic_DNA"/>
</dbReference>
<gene>
    <name evidence="1" type="ORF">AFUS01_LOCUS17162</name>
</gene>
<dbReference type="AlphaFoldDB" id="A0A8J2JVS8"/>
<evidence type="ECO:0000313" key="1">
    <source>
        <dbReference type="EMBL" id="CAG7728378.1"/>
    </source>
</evidence>
<protein>
    <submittedName>
        <fullName evidence="1">Uncharacterized protein</fullName>
    </submittedName>
</protein>